<comment type="caution">
    <text evidence="2">The sequence shown here is derived from an EMBL/GenBank/DDBJ whole genome shotgun (WGS) entry which is preliminary data.</text>
</comment>
<name>A0AA43UC88_9LACT</name>
<gene>
    <name evidence="2" type="ORF">Q4F26_03070</name>
</gene>
<dbReference type="EMBL" id="JAUNQW010000008">
    <property type="protein sequence ID" value="MDO5457302.1"/>
    <property type="molecule type" value="Genomic_DNA"/>
</dbReference>
<evidence type="ECO:0000256" key="1">
    <source>
        <dbReference type="SAM" id="MobiDB-lite"/>
    </source>
</evidence>
<protein>
    <submittedName>
        <fullName evidence="2">Uncharacterized protein</fullName>
    </submittedName>
</protein>
<accession>A0AA43UC88</accession>
<proteinExistence type="predicted"/>
<dbReference type="AlphaFoldDB" id="A0AA43UC88"/>
<feature type="region of interest" description="Disordered" evidence="1">
    <location>
        <begin position="1"/>
        <end position="69"/>
    </location>
</feature>
<sequence length="157" mass="18388">MSGYDGPSFFRHKKKETNKFPPVNKTNDVSQTNKRAQKTSLSKIPYQKTDVNKKKRSSTPFNPKKLPPKEYFEHRYNEGLNDSNKIYSIIRSRLKKSDQDILLFENENRMKKSIDVKNKSQVVLKNKVNTTTGLNRKLEDIFVDNGHIQIKNPEKFI</sequence>
<organism evidence="2 3">
    <name type="scientific">Atopococcus tabaci</name>
    <dbReference type="NCBI Taxonomy" id="269774"/>
    <lineage>
        <taxon>Bacteria</taxon>
        <taxon>Bacillati</taxon>
        <taxon>Bacillota</taxon>
        <taxon>Bacilli</taxon>
        <taxon>Lactobacillales</taxon>
        <taxon>Carnobacteriaceae</taxon>
        <taxon>Atopococcus</taxon>
    </lineage>
</organism>
<feature type="compositionally biased region" description="Polar residues" evidence="1">
    <location>
        <begin position="24"/>
        <end position="42"/>
    </location>
</feature>
<evidence type="ECO:0000313" key="2">
    <source>
        <dbReference type="EMBL" id="MDO5457302.1"/>
    </source>
</evidence>
<evidence type="ECO:0000313" key="3">
    <source>
        <dbReference type="Proteomes" id="UP001171751"/>
    </source>
</evidence>
<reference evidence="2" key="1">
    <citation type="submission" date="2023-07" db="EMBL/GenBank/DDBJ databases">
        <title>Between Cages and Wild: Unraveling the Impact of Captivity on Animal Microbiomes and Antimicrobial Resistance.</title>
        <authorList>
            <person name="Schmartz G.P."/>
            <person name="Rehner J."/>
            <person name="Schuff M.J."/>
            <person name="Becker S.L."/>
            <person name="Kravczyk M."/>
            <person name="Gurevich A."/>
            <person name="Francke R."/>
            <person name="Mueller R."/>
            <person name="Keller V."/>
            <person name="Keller A."/>
        </authorList>
    </citation>
    <scope>NUCLEOTIDE SEQUENCE</scope>
    <source>
        <strain evidence="2">S39M_St_73</strain>
    </source>
</reference>
<dbReference type="Proteomes" id="UP001171751">
    <property type="component" value="Unassembled WGS sequence"/>
</dbReference>
<keyword evidence="3" id="KW-1185">Reference proteome</keyword>